<name>A0A1Z4GP92_9CYAN</name>
<dbReference type="PANTHER" id="PTHR42790:SF4">
    <property type="entry name" value="VALINE--PYRUVATE AMINOTRANSFERASE"/>
    <property type="match status" value="1"/>
</dbReference>
<proteinExistence type="predicted"/>
<dbReference type="EMBL" id="AP018174">
    <property type="protein sequence ID" value="BAY19331.1"/>
    <property type="molecule type" value="Genomic_DNA"/>
</dbReference>
<keyword evidence="3" id="KW-0808">Transferase</keyword>
<dbReference type="GO" id="GO:1901605">
    <property type="term" value="P:alpha-amino acid metabolic process"/>
    <property type="evidence" value="ECO:0007669"/>
    <property type="project" value="TreeGrafter"/>
</dbReference>
<dbReference type="Gene3D" id="3.40.640.10">
    <property type="entry name" value="Type I PLP-dependent aspartate aminotransferase-like (Major domain)"/>
    <property type="match status" value="1"/>
</dbReference>
<dbReference type="InterPro" id="IPR015421">
    <property type="entry name" value="PyrdxlP-dep_Trfase_major"/>
</dbReference>
<dbReference type="AlphaFoldDB" id="A0A1Z4GP92"/>
<feature type="domain" description="Aminotransferase class I/classII large" evidence="5">
    <location>
        <begin position="62"/>
        <end position="437"/>
    </location>
</feature>
<dbReference type="NCBIfam" id="NF006967">
    <property type="entry name" value="PRK09440.1-5"/>
    <property type="match status" value="1"/>
</dbReference>
<comment type="cofactor">
    <cofactor evidence="1">
        <name>pyridoxal 5'-phosphate</name>
        <dbReference type="ChEBI" id="CHEBI:597326"/>
    </cofactor>
</comment>
<keyword evidence="6" id="KW-0670">Pyruvate</keyword>
<accession>A0A1Z4GP92</accession>
<dbReference type="Proteomes" id="UP000218287">
    <property type="component" value="Chromosome"/>
</dbReference>
<dbReference type="SUPFAM" id="SSF53383">
    <property type="entry name" value="PLP-dependent transferases"/>
    <property type="match status" value="1"/>
</dbReference>
<dbReference type="CDD" id="cd00609">
    <property type="entry name" value="AAT_like"/>
    <property type="match status" value="1"/>
</dbReference>
<dbReference type="Pfam" id="PF00155">
    <property type="entry name" value="Aminotran_1_2"/>
    <property type="match status" value="1"/>
</dbReference>
<dbReference type="InterPro" id="IPR050859">
    <property type="entry name" value="Class-I_PLP-dep_aminotransf"/>
</dbReference>
<protein>
    <submittedName>
        <fullName evidence="6">Valine--pyruvate transaminase</fullName>
    </submittedName>
</protein>
<evidence type="ECO:0000313" key="6">
    <source>
        <dbReference type="EMBL" id="BAY19331.1"/>
    </source>
</evidence>
<dbReference type="InterPro" id="IPR004839">
    <property type="entry name" value="Aminotransferase_I/II_large"/>
</dbReference>
<dbReference type="GO" id="GO:0009042">
    <property type="term" value="F:valine-pyruvate transaminase activity"/>
    <property type="evidence" value="ECO:0007669"/>
    <property type="project" value="TreeGrafter"/>
</dbReference>
<keyword evidence="7" id="KW-1185">Reference proteome</keyword>
<evidence type="ECO:0000256" key="3">
    <source>
        <dbReference type="ARBA" id="ARBA00022679"/>
    </source>
</evidence>
<keyword evidence="2" id="KW-0032">Aminotransferase</keyword>
<dbReference type="GO" id="GO:0005829">
    <property type="term" value="C:cytosol"/>
    <property type="evidence" value="ECO:0007669"/>
    <property type="project" value="TreeGrafter"/>
</dbReference>
<evidence type="ECO:0000256" key="1">
    <source>
        <dbReference type="ARBA" id="ARBA00001933"/>
    </source>
</evidence>
<evidence type="ECO:0000313" key="7">
    <source>
        <dbReference type="Proteomes" id="UP000218287"/>
    </source>
</evidence>
<reference evidence="6 7" key="1">
    <citation type="submission" date="2017-06" db="EMBL/GenBank/DDBJ databases">
        <title>Genome sequencing of cyanobaciteial culture collection at National Institute for Environmental Studies (NIES).</title>
        <authorList>
            <person name="Hirose Y."/>
            <person name="Shimura Y."/>
            <person name="Fujisawa T."/>
            <person name="Nakamura Y."/>
            <person name="Kawachi M."/>
        </authorList>
    </citation>
    <scope>NUCLEOTIDE SEQUENCE [LARGE SCALE GENOMIC DNA]</scope>
    <source>
        <strain evidence="6 7">NIES-21</strain>
    </source>
</reference>
<evidence type="ECO:0000256" key="4">
    <source>
        <dbReference type="ARBA" id="ARBA00022898"/>
    </source>
</evidence>
<dbReference type="GO" id="GO:0030170">
    <property type="term" value="F:pyridoxal phosphate binding"/>
    <property type="evidence" value="ECO:0007669"/>
    <property type="project" value="InterPro"/>
</dbReference>
<evidence type="ECO:0000259" key="5">
    <source>
        <dbReference type="Pfam" id="PF00155"/>
    </source>
</evidence>
<dbReference type="InterPro" id="IPR015424">
    <property type="entry name" value="PyrdxlP-dep_Trfase"/>
</dbReference>
<sequence>MEDDIYPPHEFYNFVNPSIIPNFAKLMNPALTKIGAQMSNLTGVRAIMKDIVETLQASQGQELINLSAGNPLILPEVEQLWRDATAELLASSEYGEVVCRYGASQGYAPLIEAIANDFNKRYGLNLTSRNILITPGSQSLYFYAANAFGGYDIDGGLRQIVLPLSPDYTGYGGVCLYPEALIAYKPTLDIDAANHKFKYRPDFSQLSVSEQTGCIIFSRPCNPTGNVLTADEVHKITALAETYNVPVLIDSAYAPPFPALNFTEMQPIFGKNIIHCMSLSKAGLPGERIGVAIGDEKFIQVLESFQTNLCIHASRYGQAIASRAINSGKLVDIAAQVIRPFYQNKFAVLESTLDAAMPKDLPWFLHRGEGAIFAWLWLKDLPTTDWEFYQELKKVGVIVVPGSTFFPGLQEEWPHKHQCLRISLTGSDAEIVSGMQRLAKVAEQVYQQAAVSA</sequence>
<organism evidence="6 7">
    <name type="scientific">Anabaenopsis circularis NIES-21</name>
    <dbReference type="NCBI Taxonomy" id="1085406"/>
    <lineage>
        <taxon>Bacteria</taxon>
        <taxon>Bacillati</taxon>
        <taxon>Cyanobacteriota</taxon>
        <taxon>Cyanophyceae</taxon>
        <taxon>Nostocales</taxon>
        <taxon>Nodulariaceae</taxon>
        <taxon>Anabaenopsis</taxon>
    </lineage>
</organism>
<gene>
    <name evidence="6" type="primary">avtA</name>
    <name evidence="6" type="ORF">NIES21_51920</name>
</gene>
<evidence type="ECO:0000256" key="2">
    <source>
        <dbReference type="ARBA" id="ARBA00022576"/>
    </source>
</evidence>
<dbReference type="PANTHER" id="PTHR42790">
    <property type="entry name" value="AMINOTRANSFERASE"/>
    <property type="match status" value="1"/>
</dbReference>
<keyword evidence="4" id="KW-0663">Pyridoxal phosphate</keyword>